<evidence type="ECO:0000313" key="3">
    <source>
        <dbReference type="Proteomes" id="UP000325577"/>
    </source>
</evidence>
<dbReference type="OrthoDB" id="1745749at2759"/>
<dbReference type="PANTHER" id="PTHR34741">
    <property type="entry name" value="IMAP FAMILY MEMBER 1, PUTATIVE-RELATED"/>
    <property type="match status" value="1"/>
</dbReference>
<proteinExistence type="predicted"/>
<feature type="transmembrane region" description="Helical" evidence="1">
    <location>
        <begin position="92"/>
        <end position="113"/>
    </location>
</feature>
<dbReference type="Proteomes" id="UP000325577">
    <property type="component" value="Linkage Group LG12"/>
</dbReference>
<keyword evidence="1" id="KW-0812">Transmembrane</keyword>
<accession>A0A5J5BI63</accession>
<evidence type="ECO:0000256" key="1">
    <source>
        <dbReference type="SAM" id="Phobius"/>
    </source>
</evidence>
<sequence length="137" mass="14934">MEAYRRLKKNFLQRFFPSPPASPLPSALTPETEAIRHHHHHQQQQPQPRLAVGVVTPHNAHQNPDWPVLVIGFCFASAVAIALQSLQTNAPLPLTLHLLCLTMACAVAALFVAKNIASKLPEPAQVLEHVGALARGV</sequence>
<reference evidence="2 3" key="1">
    <citation type="submission" date="2019-09" db="EMBL/GenBank/DDBJ databases">
        <title>A chromosome-level genome assembly of the Chinese tupelo Nyssa sinensis.</title>
        <authorList>
            <person name="Yang X."/>
            <person name="Kang M."/>
            <person name="Yang Y."/>
            <person name="Xiong H."/>
            <person name="Wang M."/>
            <person name="Zhang Z."/>
            <person name="Wang Z."/>
            <person name="Wu H."/>
            <person name="Ma T."/>
            <person name="Liu J."/>
            <person name="Xi Z."/>
        </authorList>
    </citation>
    <scope>NUCLEOTIDE SEQUENCE [LARGE SCALE GENOMIC DNA]</scope>
    <source>
        <strain evidence="2">J267</strain>
        <tissue evidence="2">Leaf</tissue>
    </source>
</reference>
<dbReference type="EMBL" id="CM018035">
    <property type="protein sequence ID" value="KAA8542346.1"/>
    <property type="molecule type" value="Genomic_DNA"/>
</dbReference>
<keyword evidence="3" id="KW-1185">Reference proteome</keyword>
<dbReference type="AlphaFoldDB" id="A0A5J5BI63"/>
<feature type="transmembrane region" description="Helical" evidence="1">
    <location>
        <begin position="66"/>
        <end position="86"/>
    </location>
</feature>
<keyword evidence="1" id="KW-0472">Membrane</keyword>
<organism evidence="2 3">
    <name type="scientific">Nyssa sinensis</name>
    <dbReference type="NCBI Taxonomy" id="561372"/>
    <lineage>
        <taxon>Eukaryota</taxon>
        <taxon>Viridiplantae</taxon>
        <taxon>Streptophyta</taxon>
        <taxon>Embryophyta</taxon>
        <taxon>Tracheophyta</taxon>
        <taxon>Spermatophyta</taxon>
        <taxon>Magnoliopsida</taxon>
        <taxon>eudicotyledons</taxon>
        <taxon>Gunneridae</taxon>
        <taxon>Pentapetalae</taxon>
        <taxon>asterids</taxon>
        <taxon>Cornales</taxon>
        <taxon>Nyssaceae</taxon>
        <taxon>Nyssa</taxon>
    </lineage>
</organism>
<keyword evidence="1" id="KW-1133">Transmembrane helix</keyword>
<protein>
    <submittedName>
        <fullName evidence="2">Uncharacterized protein</fullName>
    </submittedName>
</protein>
<dbReference type="PANTHER" id="PTHR34741:SF2">
    <property type="entry name" value="VESICLE TRANSPORT PROTEIN"/>
    <property type="match status" value="1"/>
</dbReference>
<name>A0A5J5BI63_9ASTE</name>
<gene>
    <name evidence="2" type="ORF">F0562_023518</name>
</gene>
<evidence type="ECO:0000313" key="2">
    <source>
        <dbReference type="EMBL" id="KAA8542346.1"/>
    </source>
</evidence>